<sequence>MKQLFENAGVAHVQWQVLSLPMEERVAEIQKIRTDFTMWMLSKFSLNANQLRQLSEMSEALRNEIAEGIADSWEEGVLVNFNKDEGDDEDEDDRGAKEIIFEKRGGKSALLNHPDDKPLSTIAVSIWIRYRDL</sequence>
<accession>A0A1I6VQB3</accession>
<dbReference type="Proteomes" id="UP000198785">
    <property type="component" value="Unassembled WGS sequence"/>
</dbReference>
<dbReference type="STRING" id="683125.SAMN05660206_11630"/>
<dbReference type="AlphaFoldDB" id="A0A1I6VQB3"/>
<dbReference type="EMBL" id="FOZZ01000016">
    <property type="protein sequence ID" value="SFT15896.1"/>
    <property type="molecule type" value="Genomic_DNA"/>
</dbReference>
<proteinExistence type="predicted"/>
<gene>
    <name evidence="1" type="ORF">SAMN05660206_11630</name>
</gene>
<reference evidence="1 2" key="1">
    <citation type="submission" date="2016-10" db="EMBL/GenBank/DDBJ databases">
        <authorList>
            <person name="de Groot N.N."/>
        </authorList>
    </citation>
    <scope>NUCLEOTIDE SEQUENCE [LARGE SCALE GENOMIC DNA]</scope>
    <source>
        <strain evidence="1 2">DSM 22789</strain>
    </source>
</reference>
<protein>
    <submittedName>
        <fullName evidence="1">Uncharacterized protein</fullName>
    </submittedName>
</protein>
<evidence type="ECO:0000313" key="1">
    <source>
        <dbReference type="EMBL" id="SFT15896.1"/>
    </source>
</evidence>
<keyword evidence="2" id="KW-1185">Reference proteome</keyword>
<evidence type="ECO:0000313" key="2">
    <source>
        <dbReference type="Proteomes" id="UP000198785"/>
    </source>
</evidence>
<organism evidence="1 2">
    <name type="scientific">Sphingobacterium wenxiniae</name>
    <dbReference type="NCBI Taxonomy" id="683125"/>
    <lineage>
        <taxon>Bacteria</taxon>
        <taxon>Pseudomonadati</taxon>
        <taxon>Bacteroidota</taxon>
        <taxon>Sphingobacteriia</taxon>
        <taxon>Sphingobacteriales</taxon>
        <taxon>Sphingobacteriaceae</taxon>
        <taxon>Sphingobacterium</taxon>
    </lineage>
</organism>
<dbReference type="OrthoDB" id="710054at2"/>
<name>A0A1I6VQB3_9SPHI</name>
<dbReference type="RefSeq" id="WP_093367500.1">
    <property type="nucleotide sequence ID" value="NZ_FOZZ01000016.1"/>
</dbReference>